<proteinExistence type="inferred from homology"/>
<dbReference type="Proteomes" id="UP000230790">
    <property type="component" value="Unassembled WGS sequence"/>
</dbReference>
<organism evidence="10 11">
    <name type="scientific">Candidatus Thermofonsia Clade 3 bacterium</name>
    <dbReference type="NCBI Taxonomy" id="2364212"/>
    <lineage>
        <taxon>Bacteria</taxon>
        <taxon>Bacillati</taxon>
        <taxon>Chloroflexota</taxon>
        <taxon>Candidatus Thermofontia</taxon>
        <taxon>Candidatus Thermofonsia Clade 3</taxon>
    </lineage>
</organism>
<dbReference type="InterPro" id="IPR023213">
    <property type="entry name" value="CAT-like_dom_sf"/>
</dbReference>
<dbReference type="InterPro" id="IPR004167">
    <property type="entry name" value="PSBD"/>
</dbReference>
<evidence type="ECO:0000256" key="6">
    <source>
        <dbReference type="RuleBase" id="RU003423"/>
    </source>
</evidence>
<dbReference type="PROSITE" id="PS51826">
    <property type="entry name" value="PSBD"/>
    <property type="match status" value="1"/>
</dbReference>
<comment type="similarity">
    <text evidence="2 6">Belongs to the 2-oxoacid dehydrogenase family.</text>
</comment>
<dbReference type="PANTHER" id="PTHR43178">
    <property type="entry name" value="DIHYDROLIPOAMIDE ACETYLTRANSFERASE COMPONENT OF PYRUVATE DEHYDROGENASE COMPLEX"/>
    <property type="match status" value="1"/>
</dbReference>
<dbReference type="SUPFAM" id="SSF47005">
    <property type="entry name" value="Peripheral subunit-binding domain of 2-oxo acid dehydrogenase complex"/>
    <property type="match status" value="1"/>
</dbReference>
<feature type="region of interest" description="Disordered" evidence="7">
    <location>
        <begin position="156"/>
        <end position="191"/>
    </location>
</feature>
<dbReference type="InterPro" id="IPR003016">
    <property type="entry name" value="2-oxoA_DH_lipoyl-BS"/>
</dbReference>
<evidence type="ECO:0000313" key="11">
    <source>
        <dbReference type="Proteomes" id="UP000230790"/>
    </source>
</evidence>
<evidence type="ECO:0000256" key="1">
    <source>
        <dbReference type="ARBA" id="ARBA00001938"/>
    </source>
</evidence>
<evidence type="ECO:0000313" key="10">
    <source>
        <dbReference type="EMBL" id="PJF48963.1"/>
    </source>
</evidence>
<feature type="domain" description="Lipoyl-binding" evidence="8">
    <location>
        <begin position="2"/>
        <end position="77"/>
    </location>
</feature>
<dbReference type="SUPFAM" id="SSF52777">
    <property type="entry name" value="CoA-dependent acyltransferases"/>
    <property type="match status" value="1"/>
</dbReference>
<dbReference type="PROSITE" id="PS00189">
    <property type="entry name" value="LIPOYL"/>
    <property type="match status" value="1"/>
</dbReference>
<accession>A0A2M8QGM4</accession>
<dbReference type="InterPro" id="IPR050743">
    <property type="entry name" value="2-oxoacid_DH_E2_comp"/>
</dbReference>
<dbReference type="EC" id="2.3.1.-" evidence="6"/>
<keyword evidence="5 6" id="KW-0012">Acyltransferase</keyword>
<name>A0A2M8QGM4_9CHLR</name>
<dbReference type="InterPro" id="IPR036625">
    <property type="entry name" value="E3-bd_dom_sf"/>
</dbReference>
<dbReference type="PANTHER" id="PTHR43178:SF5">
    <property type="entry name" value="LIPOAMIDE ACYLTRANSFERASE COMPONENT OF BRANCHED-CHAIN ALPHA-KETO ACID DEHYDROGENASE COMPLEX, MITOCHONDRIAL"/>
    <property type="match status" value="1"/>
</dbReference>
<dbReference type="Pfam" id="PF00364">
    <property type="entry name" value="Biotin_lipoyl"/>
    <property type="match status" value="1"/>
</dbReference>
<dbReference type="CDD" id="cd06849">
    <property type="entry name" value="lipoyl_domain"/>
    <property type="match status" value="1"/>
</dbReference>
<evidence type="ECO:0000256" key="5">
    <source>
        <dbReference type="ARBA" id="ARBA00023315"/>
    </source>
</evidence>
<comment type="cofactor">
    <cofactor evidence="1 6">
        <name>(R)-lipoate</name>
        <dbReference type="ChEBI" id="CHEBI:83088"/>
    </cofactor>
</comment>
<gene>
    <name evidence="10" type="ORF">CUN48_00980</name>
</gene>
<dbReference type="AlphaFoldDB" id="A0A2M8QGM4"/>
<evidence type="ECO:0000256" key="4">
    <source>
        <dbReference type="ARBA" id="ARBA00022823"/>
    </source>
</evidence>
<protein>
    <recommendedName>
        <fullName evidence="6">Dihydrolipoamide acetyltransferase component of pyruvate dehydrogenase complex</fullName>
        <ecNumber evidence="6">2.3.1.-</ecNumber>
    </recommendedName>
</protein>
<dbReference type="Gene3D" id="3.30.559.10">
    <property type="entry name" value="Chloramphenicol acetyltransferase-like domain"/>
    <property type="match status" value="1"/>
</dbReference>
<reference evidence="10 11" key="1">
    <citation type="submission" date="2017-11" db="EMBL/GenBank/DDBJ databases">
        <title>Evolution of Phototrophy in the Chloroflexi Phylum Driven by Horizontal Gene Transfer.</title>
        <authorList>
            <person name="Ward L.M."/>
            <person name="Hemp J."/>
            <person name="Shih P.M."/>
            <person name="Mcglynn S.E."/>
            <person name="Fischer W."/>
        </authorList>
    </citation>
    <scope>NUCLEOTIDE SEQUENCE [LARGE SCALE GENOMIC DNA]</scope>
    <source>
        <strain evidence="10">JP3_7</strain>
    </source>
</reference>
<dbReference type="InterPro" id="IPR011053">
    <property type="entry name" value="Single_hybrid_motif"/>
</dbReference>
<evidence type="ECO:0000256" key="3">
    <source>
        <dbReference type="ARBA" id="ARBA00022679"/>
    </source>
</evidence>
<keyword evidence="3 6" id="KW-0808">Transferase</keyword>
<keyword evidence="4 6" id="KW-0450">Lipoyl</keyword>
<comment type="caution">
    <text evidence="10">The sequence shown here is derived from an EMBL/GenBank/DDBJ whole genome shotgun (WGS) entry which is preliminary data.</text>
</comment>
<dbReference type="GO" id="GO:0005737">
    <property type="term" value="C:cytoplasm"/>
    <property type="evidence" value="ECO:0007669"/>
    <property type="project" value="TreeGrafter"/>
</dbReference>
<feature type="domain" description="Peripheral subunit-binding (PSBD)" evidence="9">
    <location>
        <begin position="96"/>
        <end position="133"/>
    </location>
</feature>
<evidence type="ECO:0000259" key="9">
    <source>
        <dbReference type="PROSITE" id="PS51826"/>
    </source>
</evidence>
<dbReference type="PROSITE" id="PS50968">
    <property type="entry name" value="BIOTINYL_LIPOYL"/>
    <property type="match status" value="1"/>
</dbReference>
<dbReference type="EMBL" id="PGTN01000003">
    <property type="protein sequence ID" value="PJF48963.1"/>
    <property type="molecule type" value="Genomic_DNA"/>
</dbReference>
<dbReference type="InterPro" id="IPR001078">
    <property type="entry name" value="2-oxoacid_DH_actylTfrase"/>
</dbReference>
<dbReference type="GO" id="GO:0016407">
    <property type="term" value="F:acetyltransferase activity"/>
    <property type="evidence" value="ECO:0007669"/>
    <property type="project" value="TreeGrafter"/>
</dbReference>
<evidence type="ECO:0000259" key="8">
    <source>
        <dbReference type="PROSITE" id="PS50968"/>
    </source>
</evidence>
<dbReference type="InterPro" id="IPR000089">
    <property type="entry name" value="Biotin_lipoyl"/>
</dbReference>
<dbReference type="Pfam" id="PF00198">
    <property type="entry name" value="2-oxoacid_dh"/>
    <property type="match status" value="1"/>
</dbReference>
<evidence type="ECO:0000256" key="2">
    <source>
        <dbReference type="ARBA" id="ARBA00007317"/>
    </source>
</evidence>
<dbReference type="Gene3D" id="2.40.50.100">
    <property type="match status" value="1"/>
</dbReference>
<dbReference type="GO" id="GO:0031405">
    <property type="term" value="F:lipoic acid binding"/>
    <property type="evidence" value="ECO:0007669"/>
    <property type="project" value="TreeGrafter"/>
</dbReference>
<dbReference type="Gene3D" id="4.10.320.10">
    <property type="entry name" value="E3-binding domain"/>
    <property type="match status" value="1"/>
</dbReference>
<evidence type="ECO:0000256" key="7">
    <source>
        <dbReference type="SAM" id="MobiDB-lite"/>
    </source>
</evidence>
<dbReference type="SUPFAM" id="SSF51230">
    <property type="entry name" value="Single hybrid motif"/>
    <property type="match status" value="1"/>
</dbReference>
<sequence>MTTQVVLPKLGNSVESSIIVAWLKQPGDRVEAGEPICTVETDKSTLDVPSTASGVLLQHLVNVGDDVPVQTPIALIGEAATPTPEARADAPPATPAISPRALKLAQEHNIDPSQIVGSGPGGRIIERDVRAQLEGQREARRMTPVARAMVARGGYVAPEQGSGPGGRITKHDLIPIGDPAPSREPDASSSDYEVIPLSGIRRAIAERMRASLQSTAQLTLHTSADARALLAYRQKLKASDESLGLRNVTINDLVMFAVARTLRRFPALNATFEGSELRQHARVHLGFAVDTPRGLLAPVIRDAHALSLRQLAEAAKALVADAAAGKLSPDVLAGGTFTVTNLGSLGVESFTPILNPPQVAILGVGSVNLKPILPEGARDVVFAPHLGLSLTVDHQFVDGAPAARFLQALAHNIEHFELLLAT</sequence>
<dbReference type="Pfam" id="PF02817">
    <property type="entry name" value="E3_binding"/>
    <property type="match status" value="1"/>
</dbReference>